<accession>A0ABS4WDX1</accession>
<dbReference type="InterPro" id="IPR006016">
    <property type="entry name" value="UspA"/>
</dbReference>
<name>A0ABS4WDX1_9MICC</name>
<reference evidence="2 3" key="1">
    <citation type="submission" date="2021-03" db="EMBL/GenBank/DDBJ databases">
        <title>Sequencing the genomes of 1000 actinobacteria strains.</title>
        <authorList>
            <person name="Klenk H.-P."/>
        </authorList>
    </citation>
    <scope>NUCLEOTIDE SEQUENCE [LARGE SCALE GENOMIC DNA]</scope>
    <source>
        <strain evidence="2 3">DSM 15454</strain>
    </source>
</reference>
<dbReference type="Pfam" id="PF00582">
    <property type="entry name" value="Usp"/>
    <property type="match status" value="1"/>
</dbReference>
<protein>
    <submittedName>
        <fullName evidence="2">Nucleotide-binding universal stress UspA family protein</fullName>
    </submittedName>
</protein>
<feature type="domain" description="UspA" evidence="1">
    <location>
        <begin position="13"/>
        <end position="159"/>
    </location>
</feature>
<evidence type="ECO:0000313" key="2">
    <source>
        <dbReference type="EMBL" id="MBP2374407.1"/>
    </source>
</evidence>
<evidence type="ECO:0000313" key="3">
    <source>
        <dbReference type="Proteomes" id="UP000766570"/>
    </source>
</evidence>
<dbReference type="Proteomes" id="UP000766570">
    <property type="component" value="Unassembled WGS sequence"/>
</dbReference>
<dbReference type="Gene3D" id="3.40.50.620">
    <property type="entry name" value="HUPs"/>
    <property type="match status" value="1"/>
</dbReference>
<evidence type="ECO:0000259" key="1">
    <source>
        <dbReference type="Pfam" id="PF00582"/>
    </source>
</evidence>
<comment type="caution">
    <text evidence="2">The sequence shown here is derived from an EMBL/GenBank/DDBJ whole genome shotgun (WGS) entry which is preliminary data.</text>
</comment>
<dbReference type="RefSeq" id="WP_209907433.1">
    <property type="nucleotide sequence ID" value="NZ_JAGIOE010000001.1"/>
</dbReference>
<dbReference type="CDD" id="cd00293">
    <property type="entry name" value="USP-like"/>
    <property type="match status" value="1"/>
</dbReference>
<proteinExistence type="predicted"/>
<keyword evidence="3" id="KW-1185">Reference proteome</keyword>
<dbReference type="EMBL" id="JAGIOE010000001">
    <property type="protein sequence ID" value="MBP2374407.1"/>
    <property type="molecule type" value="Genomic_DNA"/>
</dbReference>
<sequence>MDKEMPDVGGVGPIVVGVLPKQPRRVVLEARTLAEGLGAPLVFAYVEINSYLVEWELKEDIRGNSLHPQDIDEDMTEDARDILRILDSAMAGSKISWSFRVLAGDPGKALARLGSELHARMIVVGTRHQGVGARLSELLNGTTAHRVIAHQKLPVVVIPVHHEAH</sequence>
<gene>
    <name evidence="2" type="ORF">JOF46_002319</name>
</gene>
<dbReference type="SUPFAM" id="SSF52402">
    <property type="entry name" value="Adenine nucleotide alpha hydrolases-like"/>
    <property type="match status" value="1"/>
</dbReference>
<dbReference type="InterPro" id="IPR014729">
    <property type="entry name" value="Rossmann-like_a/b/a_fold"/>
</dbReference>
<organism evidence="2 3">
    <name type="scientific">Paeniglutamicibacter psychrophenolicus</name>
    <dbReference type="NCBI Taxonomy" id="257454"/>
    <lineage>
        <taxon>Bacteria</taxon>
        <taxon>Bacillati</taxon>
        <taxon>Actinomycetota</taxon>
        <taxon>Actinomycetes</taxon>
        <taxon>Micrococcales</taxon>
        <taxon>Micrococcaceae</taxon>
        <taxon>Paeniglutamicibacter</taxon>
    </lineage>
</organism>